<sequence length="330" mass="38025">MFLIFHQVGNSYSGNRNKHCKCQYCKVYCYRVLLSRHLLKWNNCRRNVVFTSCANTSLYSWTFVAQQGGSNNSSKAKSGRTPKNSKKSTSKSAKSGELENNSNLSKDKKQELTTPSASSRRQGVGLNDIPVDLGEVISDPLLEENEVTELPTDENSWRHAVEYALEEIHSQVKYSKSQFSWMKPFTNTSKNSLLCERCEGIGMMTCEYCHGQGFVRFGPGNNFRIRYRQIEVVLPRRVWGDLYYCPVCGGLRRERCISCCGSGIVQNTTSIPTEEERLESLKKQQVPKRGKHRIYFLRDINKEMEEKLQQHEKQQRQRPSSNEEDIDFLD</sequence>
<name>A0A9C7PT89_9RHOD</name>
<protein>
    <submittedName>
        <fullName evidence="2">Uncharacterized protein</fullName>
    </submittedName>
</protein>
<reference evidence="2" key="2">
    <citation type="submission" date="2022-01" db="EMBL/GenBank/DDBJ databases">
        <authorList>
            <person name="Hirooka S."/>
            <person name="Miyagishima S.Y."/>
        </authorList>
    </citation>
    <scope>NUCLEOTIDE SEQUENCE</scope>
    <source>
        <strain evidence="2">NBRC 102759</strain>
    </source>
</reference>
<gene>
    <name evidence="2" type="ORF">GpartN1_g1787.t1</name>
</gene>
<feature type="region of interest" description="Disordered" evidence="1">
    <location>
        <begin position="307"/>
        <end position="330"/>
    </location>
</feature>
<dbReference type="AlphaFoldDB" id="A0A9C7PT89"/>
<feature type="compositionally biased region" description="Polar residues" evidence="1">
    <location>
        <begin position="112"/>
        <end position="121"/>
    </location>
</feature>
<dbReference type="SUPFAM" id="SSF57938">
    <property type="entry name" value="DnaJ/Hsp40 cysteine-rich domain"/>
    <property type="match status" value="1"/>
</dbReference>
<dbReference type="OrthoDB" id="6039at2759"/>
<organism evidence="2 3">
    <name type="scientific">Galdieria partita</name>
    <dbReference type="NCBI Taxonomy" id="83374"/>
    <lineage>
        <taxon>Eukaryota</taxon>
        <taxon>Rhodophyta</taxon>
        <taxon>Bangiophyceae</taxon>
        <taxon>Galdieriales</taxon>
        <taxon>Galdieriaceae</taxon>
        <taxon>Galdieria</taxon>
    </lineage>
</organism>
<dbReference type="InterPro" id="IPR036410">
    <property type="entry name" value="HSP_DnaJ_Cys-rich_dom_sf"/>
</dbReference>
<feature type="compositionally biased region" description="Basic residues" evidence="1">
    <location>
        <begin position="77"/>
        <end position="89"/>
    </location>
</feature>
<proteinExistence type="predicted"/>
<feature type="region of interest" description="Disordered" evidence="1">
    <location>
        <begin position="67"/>
        <end position="126"/>
    </location>
</feature>
<dbReference type="Proteomes" id="UP001061958">
    <property type="component" value="Unassembled WGS sequence"/>
</dbReference>
<keyword evidence="3" id="KW-1185">Reference proteome</keyword>
<evidence type="ECO:0000313" key="3">
    <source>
        <dbReference type="Proteomes" id="UP001061958"/>
    </source>
</evidence>
<accession>A0A9C7PT89</accession>
<dbReference type="EMBL" id="BQMJ01000012">
    <property type="protein sequence ID" value="GJQ09996.1"/>
    <property type="molecule type" value="Genomic_DNA"/>
</dbReference>
<reference evidence="2" key="1">
    <citation type="journal article" date="2022" name="Proc. Natl. Acad. Sci. U.S.A.">
        <title>Life cycle and functional genomics of the unicellular red alga Galdieria for elucidating algal and plant evolution and industrial use.</title>
        <authorList>
            <person name="Hirooka S."/>
            <person name="Itabashi T."/>
            <person name="Ichinose T.M."/>
            <person name="Onuma R."/>
            <person name="Fujiwara T."/>
            <person name="Yamashita S."/>
            <person name="Jong L.W."/>
            <person name="Tomita R."/>
            <person name="Iwane A.H."/>
            <person name="Miyagishima S.Y."/>
        </authorList>
    </citation>
    <scope>NUCLEOTIDE SEQUENCE</scope>
    <source>
        <strain evidence="2">NBRC 102759</strain>
    </source>
</reference>
<evidence type="ECO:0000313" key="2">
    <source>
        <dbReference type="EMBL" id="GJQ09996.1"/>
    </source>
</evidence>
<evidence type="ECO:0000256" key="1">
    <source>
        <dbReference type="SAM" id="MobiDB-lite"/>
    </source>
</evidence>
<comment type="caution">
    <text evidence="2">The sequence shown here is derived from an EMBL/GenBank/DDBJ whole genome shotgun (WGS) entry which is preliminary data.</text>
</comment>